<sequence>MSWARRSSLWRKQSAGAKGQMWFHQATPIPPPRACGTTSNVCRSIGAVGCVCRAGRTPCSPGPHG</sequence>
<organism evidence="1 2">
    <name type="scientific">Streptomyces lunaelactis</name>
    <dbReference type="NCBI Taxonomy" id="1535768"/>
    <lineage>
        <taxon>Bacteria</taxon>
        <taxon>Bacillati</taxon>
        <taxon>Actinomycetota</taxon>
        <taxon>Actinomycetes</taxon>
        <taxon>Kitasatosporales</taxon>
        <taxon>Streptomycetaceae</taxon>
        <taxon>Streptomyces</taxon>
    </lineage>
</organism>
<dbReference type="Proteomes" id="UP000244201">
    <property type="component" value="Chromosome"/>
</dbReference>
<accession>A0A2R4SWS3</accession>
<reference evidence="1 2" key="1">
    <citation type="submission" date="2018-01" db="EMBL/GenBank/DDBJ databases">
        <title>Complete genome sequence of Streptomyces lunaelactis MM109T, a Ferroverdin A producer isolated from cave moonmilk deposits.</title>
        <authorList>
            <person name="Naome A."/>
            <person name="Martinet L."/>
            <person name="Maciejewska M."/>
            <person name="Anderssen S."/>
            <person name="Adam D."/>
            <person name="Tenconi E."/>
            <person name="Deflandre B."/>
            <person name="Arguelles-Arias A."/>
            <person name="Calusinska M."/>
            <person name="Copieters W."/>
            <person name="Karim L."/>
            <person name="Hanikenne M."/>
            <person name="Baurain D."/>
            <person name="van Wezel G."/>
            <person name="Smargiasso N."/>
            <person name="de Pauw E."/>
            <person name="Delfosse P."/>
            <person name="Rigali S."/>
        </authorList>
    </citation>
    <scope>NUCLEOTIDE SEQUENCE [LARGE SCALE GENOMIC DNA]</scope>
    <source>
        <strain evidence="1 2">MM109</strain>
    </source>
</reference>
<name>A0A2R4SWS3_9ACTN</name>
<gene>
    <name evidence="1" type="ORF">SLUN_02775</name>
</gene>
<evidence type="ECO:0000313" key="1">
    <source>
        <dbReference type="EMBL" id="AVZ71308.1"/>
    </source>
</evidence>
<protein>
    <submittedName>
        <fullName evidence="1">Uncharacterized protein</fullName>
    </submittedName>
</protein>
<proteinExistence type="predicted"/>
<dbReference type="KEGG" id="slk:SLUN_02775"/>
<keyword evidence="2" id="KW-1185">Reference proteome</keyword>
<dbReference type="EMBL" id="CP026304">
    <property type="protein sequence ID" value="AVZ71308.1"/>
    <property type="molecule type" value="Genomic_DNA"/>
</dbReference>
<evidence type="ECO:0000313" key="2">
    <source>
        <dbReference type="Proteomes" id="UP000244201"/>
    </source>
</evidence>
<dbReference type="AlphaFoldDB" id="A0A2R4SWS3"/>
<dbReference type="OrthoDB" id="7845843at2"/>